<evidence type="ECO:0000313" key="1">
    <source>
        <dbReference type="EMBL" id="MET4720172.1"/>
    </source>
</evidence>
<protein>
    <recommendedName>
        <fullName evidence="3">Zinc finger Ogr/Delta-type domain-containing protein</fullName>
    </recommendedName>
</protein>
<dbReference type="EMBL" id="JBEPTQ010000002">
    <property type="protein sequence ID" value="MET4720172.1"/>
    <property type="molecule type" value="Genomic_DNA"/>
</dbReference>
<gene>
    <name evidence="1" type="ORF">ABIF63_004278</name>
</gene>
<dbReference type="Proteomes" id="UP001549291">
    <property type="component" value="Unassembled WGS sequence"/>
</dbReference>
<evidence type="ECO:0000313" key="2">
    <source>
        <dbReference type="Proteomes" id="UP001549291"/>
    </source>
</evidence>
<comment type="caution">
    <text evidence="1">The sequence shown here is derived from an EMBL/GenBank/DDBJ whole genome shotgun (WGS) entry which is preliminary data.</text>
</comment>
<reference evidence="1 2" key="1">
    <citation type="submission" date="2024-06" db="EMBL/GenBank/DDBJ databases">
        <title>Genomic Encyclopedia of Type Strains, Phase V (KMG-V): Genome sequencing to study the core and pangenomes of soil and plant-associated prokaryotes.</title>
        <authorList>
            <person name="Whitman W."/>
        </authorList>
    </citation>
    <scope>NUCLEOTIDE SEQUENCE [LARGE SCALE GENOMIC DNA]</scope>
    <source>
        <strain evidence="1 2">USDA 160</strain>
    </source>
</reference>
<organism evidence="1 2">
    <name type="scientific">Bradyrhizobium japonicum</name>
    <dbReference type="NCBI Taxonomy" id="375"/>
    <lineage>
        <taxon>Bacteria</taxon>
        <taxon>Pseudomonadati</taxon>
        <taxon>Pseudomonadota</taxon>
        <taxon>Alphaproteobacteria</taxon>
        <taxon>Hyphomicrobiales</taxon>
        <taxon>Nitrobacteraceae</taxon>
        <taxon>Bradyrhizobium</taxon>
    </lineage>
</organism>
<accession>A0ABV2RTG7</accession>
<keyword evidence="2" id="KW-1185">Reference proteome</keyword>
<proteinExistence type="predicted"/>
<evidence type="ECO:0008006" key="3">
    <source>
        <dbReference type="Google" id="ProtNLM"/>
    </source>
</evidence>
<name>A0ABV2RTG7_BRAJP</name>
<sequence length="79" mass="8669">MSGEANCIVCSQARTVVAVFPIARGYALKVYECSCCHSTLHLVTRTTKAALIRQHCETLLPVEKPLSATGPRVQQRFAH</sequence>